<proteinExistence type="predicted"/>
<gene>
    <name evidence="2" type="ORF">J3Q64DRAFT_1639004</name>
</gene>
<dbReference type="PANTHER" id="PTHR33324">
    <property type="entry name" value="EXPRESSED PROTEIN"/>
    <property type="match status" value="1"/>
</dbReference>
<dbReference type="EMBL" id="JBCLYO010000008">
    <property type="protein sequence ID" value="KAL0086211.1"/>
    <property type="molecule type" value="Genomic_DNA"/>
</dbReference>
<feature type="signal peptide" evidence="1">
    <location>
        <begin position="1"/>
        <end position="26"/>
    </location>
</feature>
<dbReference type="Proteomes" id="UP001448207">
    <property type="component" value="Unassembled WGS sequence"/>
</dbReference>
<protein>
    <submittedName>
        <fullName evidence="2">Uncharacterized protein</fullName>
    </submittedName>
</protein>
<keyword evidence="1" id="KW-0732">Signal</keyword>
<comment type="caution">
    <text evidence="2">The sequence shown here is derived from an EMBL/GenBank/DDBJ whole genome shotgun (WGS) entry which is preliminary data.</text>
</comment>
<accession>A0ABR3AZT7</accession>
<organism evidence="2 3">
    <name type="scientific">Phycomyces blakesleeanus</name>
    <dbReference type="NCBI Taxonomy" id="4837"/>
    <lineage>
        <taxon>Eukaryota</taxon>
        <taxon>Fungi</taxon>
        <taxon>Fungi incertae sedis</taxon>
        <taxon>Mucoromycota</taxon>
        <taxon>Mucoromycotina</taxon>
        <taxon>Mucoromycetes</taxon>
        <taxon>Mucorales</taxon>
        <taxon>Phycomycetaceae</taxon>
        <taxon>Phycomyces</taxon>
    </lineage>
</organism>
<evidence type="ECO:0000313" key="2">
    <source>
        <dbReference type="EMBL" id="KAL0086211.1"/>
    </source>
</evidence>
<feature type="non-terminal residue" evidence="2">
    <location>
        <position position="1"/>
    </location>
</feature>
<name>A0ABR3AZT7_PHYBL</name>
<evidence type="ECO:0000256" key="1">
    <source>
        <dbReference type="SAM" id="SignalP"/>
    </source>
</evidence>
<dbReference type="PANTHER" id="PTHR33324:SF2">
    <property type="entry name" value="MYB_SANT-LIKE DNA-BINDING DOMAIN-CONTAINING PROTEIN"/>
    <property type="match status" value="1"/>
</dbReference>
<reference evidence="2 3" key="1">
    <citation type="submission" date="2024-04" db="EMBL/GenBank/DDBJ databases">
        <title>Symmetric and asymmetric DNA N6-adenine methylation regulates different biological responses in Mucorales.</title>
        <authorList>
            <consortium name="Lawrence Berkeley National Laboratory"/>
            <person name="Lax C."/>
            <person name="Mondo S.J."/>
            <person name="Osorio-Concepcion M."/>
            <person name="Muszewska A."/>
            <person name="Corrochano-Luque M."/>
            <person name="Gutierrez G."/>
            <person name="Riley R."/>
            <person name="Lipzen A."/>
            <person name="Guo J."/>
            <person name="Hundley H."/>
            <person name="Amirebrahimi M."/>
            <person name="Ng V."/>
            <person name="Lorenzo-Gutierrez D."/>
            <person name="Binder U."/>
            <person name="Yang J."/>
            <person name="Song Y."/>
            <person name="Canovas D."/>
            <person name="Navarro E."/>
            <person name="Freitag M."/>
            <person name="Gabaldon T."/>
            <person name="Grigoriev I.V."/>
            <person name="Corrochano L.M."/>
            <person name="Nicolas F.E."/>
            <person name="Garre V."/>
        </authorList>
    </citation>
    <scope>NUCLEOTIDE SEQUENCE [LARGE SCALE GENOMIC DNA]</scope>
    <source>
        <strain evidence="2 3">L51</strain>
    </source>
</reference>
<sequence length="63" mass="7113">WNKDGVNGGLSSIIILVLWLSEEANYRRWKGSNAGGTMKEALCSEIKERFAEHGIHHCKNEDI</sequence>
<keyword evidence="3" id="KW-1185">Reference proteome</keyword>
<evidence type="ECO:0000313" key="3">
    <source>
        <dbReference type="Proteomes" id="UP001448207"/>
    </source>
</evidence>
<feature type="chain" id="PRO_5047168411" evidence="1">
    <location>
        <begin position="27"/>
        <end position="63"/>
    </location>
</feature>